<accession>A0AAV5CB70</accession>
<dbReference type="Proteomes" id="UP001054889">
    <property type="component" value="Unassembled WGS sequence"/>
</dbReference>
<comment type="caution">
    <text evidence="2">The sequence shown here is derived from an EMBL/GenBank/DDBJ whole genome shotgun (WGS) entry which is preliminary data.</text>
</comment>
<keyword evidence="3" id="KW-1185">Reference proteome</keyword>
<proteinExistence type="predicted"/>
<feature type="compositionally biased region" description="Basic and acidic residues" evidence="1">
    <location>
        <begin position="102"/>
        <end position="122"/>
    </location>
</feature>
<evidence type="ECO:0000313" key="2">
    <source>
        <dbReference type="EMBL" id="GJM95316.1"/>
    </source>
</evidence>
<feature type="compositionally biased region" description="Polar residues" evidence="1">
    <location>
        <begin position="1"/>
        <end position="29"/>
    </location>
</feature>
<sequence>MPDSASNQPCSETTGTSVSAPVVATTQPDSVGDSVAYDGGDVGTTARSPSHSPRRTDEVLGEDDGVLLVSDGEDPEDFKARHVGLLRQPLGSSDEDNEVDESEHQESDNDSGDEGKWGCRSC</sequence>
<evidence type="ECO:0000313" key="3">
    <source>
        <dbReference type="Proteomes" id="UP001054889"/>
    </source>
</evidence>
<reference evidence="2" key="2">
    <citation type="submission" date="2021-12" db="EMBL/GenBank/DDBJ databases">
        <title>Resequencing data analysis of finger millet.</title>
        <authorList>
            <person name="Hatakeyama M."/>
            <person name="Aluri S."/>
            <person name="Balachadran M.T."/>
            <person name="Sivarajan S.R."/>
            <person name="Poveda L."/>
            <person name="Shimizu-Inatsugi R."/>
            <person name="Schlapbach R."/>
            <person name="Sreeman S.M."/>
            <person name="Shimizu K.K."/>
        </authorList>
    </citation>
    <scope>NUCLEOTIDE SEQUENCE</scope>
</reference>
<name>A0AAV5CB70_ELECO</name>
<protein>
    <submittedName>
        <fullName evidence="2">Uncharacterized protein</fullName>
    </submittedName>
</protein>
<organism evidence="2 3">
    <name type="scientific">Eleusine coracana subsp. coracana</name>
    <dbReference type="NCBI Taxonomy" id="191504"/>
    <lineage>
        <taxon>Eukaryota</taxon>
        <taxon>Viridiplantae</taxon>
        <taxon>Streptophyta</taxon>
        <taxon>Embryophyta</taxon>
        <taxon>Tracheophyta</taxon>
        <taxon>Spermatophyta</taxon>
        <taxon>Magnoliopsida</taxon>
        <taxon>Liliopsida</taxon>
        <taxon>Poales</taxon>
        <taxon>Poaceae</taxon>
        <taxon>PACMAD clade</taxon>
        <taxon>Chloridoideae</taxon>
        <taxon>Cynodonteae</taxon>
        <taxon>Eleusininae</taxon>
        <taxon>Eleusine</taxon>
    </lineage>
</organism>
<reference evidence="2" key="1">
    <citation type="journal article" date="2018" name="DNA Res.">
        <title>Multiple hybrid de novo genome assembly of finger millet, an orphan allotetraploid crop.</title>
        <authorList>
            <person name="Hatakeyama M."/>
            <person name="Aluri S."/>
            <person name="Balachadran M.T."/>
            <person name="Sivarajan S.R."/>
            <person name="Patrignani A."/>
            <person name="Gruter S."/>
            <person name="Poveda L."/>
            <person name="Shimizu-Inatsugi R."/>
            <person name="Baeten J."/>
            <person name="Francoijs K.J."/>
            <person name="Nataraja K.N."/>
            <person name="Reddy Y.A.N."/>
            <person name="Phadnis S."/>
            <person name="Ravikumar R.L."/>
            <person name="Schlapbach R."/>
            <person name="Sreeman S.M."/>
            <person name="Shimizu K.K."/>
        </authorList>
    </citation>
    <scope>NUCLEOTIDE SEQUENCE</scope>
</reference>
<feature type="compositionally biased region" description="Acidic residues" evidence="1">
    <location>
        <begin position="59"/>
        <end position="76"/>
    </location>
</feature>
<evidence type="ECO:0000256" key="1">
    <source>
        <dbReference type="SAM" id="MobiDB-lite"/>
    </source>
</evidence>
<dbReference type="EMBL" id="BQKI01000005">
    <property type="protein sequence ID" value="GJM95316.1"/>
    <property type="molecule type" value="Genomic_DNA"/>
</dbReference>
<feature type="region of interest" description="Disordered" evidence="1">
    <location>
        <begin position="1"/>
        <end position="122"/>
    </location>
</feature>
<gene>
    <name evidence="2" type="primary">ga12033</name>
    <name evidence="2" type="ORF">PR202_ga12033</name>
</gene>
<dbReference type="AlphaFoldDB" id="A0AAV5CB70"/>